<gene>
    <name evidence="2" type="ORF">KQX54_017521</name>
</gene>
<proteinExistence type="predicted"/>
<accession>A0AAV7HWP4</accession>
<reference evidence="2 3" key="1">
    <citation type="journal article" date="2021" name="J. Hered.">
        <title>A chromosome-level genome assembly of the parasitoid wasp, Cotesia glomerata (Hymenoptera: Braconidae).</title>
        <authorList>
            <person name="Pinto B.J."/>
            <person name="Weis J.J."/>
            <person name="Gamble T."/>
            <person name="Ode P.J."/>
            <person name="Paul R."/>
            <person name="Zaspel J.M."/>
        </authorList>
    </citation>
    <scope>NUCLEOTIDE SEQUENCE [LARGE SCALE GENOMIC DNA]</scope>
    <source>
        <strain evidence="2">CgM1</strain>
    </source>
</reference>
<organism evidence="2 3">
    <name type="scientific">Cotesia glomerata</name>
    <name type="common">Lepidopteran parasitic wasp</name>
    <name type="synonym">Apanteles glomeratus</name>
    <dbReference type="NCBI Taxonomy" id="32391"/>
    <lineage>
        <taxon>Eukaryota</taxon>
        <taxon>Metazoa</taxon>
        <taxon>Ecdysozoa</taxon>
        <taxon>Arthropoda</taxon>
        <taxon>Hexapoda</taxon>
        <taxon>Insecta</taxon>
        <taxon>Pterygota</taxon>
        <taxon>Neoptera</taxon>
        <taxon>Endopterygota</taxon>
        <taxon>Hymenoptera</taxon>
        <taxon>Apocrita</taxon>
        <taxon>Ichneumonoidea</taxon>
        <taxon>Braconidae</taxon>
        <taxon>Microgastrinae</taxon>
        <taxon>Cotesia</taxon>
    </lineage>
</organism>
<evidence type="ECO:0000313" key="3">
    <source>
        <dbReference type="Proteomes" id="UP000826195"/>
    </source>
</evidence>
<comment type="caution">
    <text evidence="2">The sequence shown here is derived from an EMBL/GenBank/DDBJ whole genome shotgun (WGS) entry which is preliminary data.</text>
</comment>
<evidence type="ECO:0000256" key="1">
    <source>
        <dbReference type="SAM" id="SignalP"/>
    </source>
</evidence>
<dbReference type="EMBL" id="JAHXZJ010002982">
    <property type="protein sequence ID" value="KAH0535598.1"/>
    <property type="molecule type" value="Genomic_DNA"/>
</dbReference>
<name>A0AAV7HWP4_COTGL</name>
<keyword evidence="3" id="KW-1185">Reference proteome</keyword>
<evidence type="ECO:0000313" key="2">
    <source>
        <dbReference type="EMBL" id="KAH0535598.1"/>
    </source>
</evidence>
<keyword evidence="1" id="KW-0732">Signal</keyword>
<dbReference type="Proteomes" id="UP000826195">
    <property type="component" value="Unassembled WGS sequence"/>
</dbReference>
<feature type="signal peptide" evidence="1">
    <location>
        <begin position="1"/>
        <end position="27"/>
    </location>
</feature>
<feature type="chain" id="PRO_5043664190" evidence="1">
    <location>
        <begin position="28"/>
        <end position="252"/>
    </location>
</feature>
<protein>
    <submittedName>
        <fullName evidence="2">Uncharacterized protein</fullName>
    </submittedName>
</protein>
<sequence length="252" mass="28513">MISMLTKNNYGTMLLLFCLAIFAIVPSQQNEDGAEVYIGSCKAFGLSFDECDFECKYQNYIKGHCKGFFMTKKFNGGKMVLFVCLTILTIVSSQNYGLDVKIGNCKIFGQNFDECNWACLTLGYWNGHCEGFLYTACWCKVQYLDVSLPIRTPVFSLSPEIVENTCDHLQTKPASTIVDLLIDENNSFNFEAMMNRLPEEILNSSDLTDDYWQIVKDYSEKKGKSPADTAKIIQQCIDSEINGENDDDFAED</sequence>
<dbReference type="AlphaFoldDB" id="A0AAV7HWP4"/>